<dbReference type="SUPFAM" id="SSF55729">
    <property type="entry name" value="Acyl-CoA N-acyltransferases (Nat)"/>
    <property type="match status" value="1"/>
</dbReference>
<keyword evidence="2" id="KW-0808">Transferase</keyword>
<dbReference type="InterPro" id="IPR000182">
    <property type="entry name" value="GNAT_dom"/>
</dbReference>
<keyword evidence="3" id="KW-1185">Reference proteome</keyword>
<dbReference type="EMBL" id="CP012502">
    <property type="protein sequence ID" value="AOM84053.1"/>
    <property type="molecule type" value="Genomic_DNA"/>
</dbReference>
<dbReference type="PANTHER" id="PTHR43415">
    <property type="entry name" value="SPERMIDINE N(1)-ACETYLTRANSFERASE"/>
    <property type="match status" value="1"/>
</dbReference>
<dbReference type="PROSITE" id="PS51186">
    <property type="entry name" value="GNAT"/>
    <property type="match status" value="1"/>
</dbReference>
<dbReference type="Gene3D" id="3.40.630.30">
    <property type="match status" value="1"/>
</dbReference>
<reference evidence="2 3" key="1">
    <citation type="submission" date="2015-08" db="EMBL/GenBank/DDBJ databases">
        <title>The complete genome sequence of Bacillus beveridgei MLTeJB.</title>
        <authorList>
            <person name="Hanson T.E."/>
            <person name="Mesa C."/>
            <person name="Basesman S.M."/>
            <person name="Oremland R.S."/>
        </authorList>
    </citation>
    <scope>NUCLEOTIDE SEQUENCE [LARGE SCALE GENOMIC DNA]</scope>
    <source>
        <strain evidence="2 3">MLTeJB</strain>
    </source>
</reference>
<dbReference type="CDD" id="cd04301">
    <property type="entry name" value="NAT_SF"/>
    <property type="match status" value="1"/>
</dbReference>
<dbReference type="STRING" id="632773.BBEV_2716"/>
<dbReference type="GO" id="GO:0016747">
    <property type="term" value="F:acyltransferase activity, transferring groups other than amino-acyl groups"/>
    <property type="evidence" value="ECO:0007669"/>
    <property type="project" value="InterPro"/>
</dbReference>
<feature type="domain" description="N-acetyltransferase" evidence="1">
    <location>
        <begin position="3"/>
        <end position="171"/>
    </location>
</feature>
<evidence type="ECO:0000259" key="1">
    <source>
        <dbReference type="PROSITE" id="PS51186"/>
    </source>
</evidence>
<dbReference type="Proteomes" id="UP000094463">
    <property type="component" value="Chromosome"/>
</dbReference>
<dbReference type="InterPro" id="IPR016181">
    <property type="entry name" value="Acyl_CoA_acyltransferase"/>
</dbReference>
<accession>A0A1D7QYG9</accession>
<evidence type="ECO:0000313" key="3">
    <source>
        <dbReference type="Proteomes" id="UP000094463"/>
    </source>
</evidence>
<dbReference type="OrthoDB" id="9795206at2"/>
<proteinExistence type="predicted"/>
<evidence type="ECO:0000313" key="2">
    <source>
        <dbReference type="EMBL" id="AOM84053.1"/>
    </source>
</evidence>
<name>A0A1D7QYG9_9BACI</name>
<dbReference type="PANTHER" id="PTHR43415:SF5">
    <property type="entry name" value="ACETYLTRANSFERASE"/>
    <property type="match status" value="1"/>
</dbReference>
<dbReference type="RefSeq" id="WP_069365967.1">
    <property type="nucleotide sequence ID" value="NZ_CP012502.1"/>
</dbReference>
<sequence length="354" mass="40541">MTIQLKRFHQNDIPQLLSWIDSAAFCMQWGGPSFQWPLTKEQLQTYIKENDGEEPERLIFKAVDGETGETVGHISLGKLDRGNKTGRIGKVLVGNPDHRGKGIAGQMVTAICRIGFEELSLERISLGVFDFNAAAVRAYERVGFRQEGLMRSFRQVGQERWNLIEMAMLKEDWMAKHLTHQWEGFKPFVGASIRSILGERLIFQRDWGTPDQDVILTGDPVLHWARDRADHAIEREGFLRMNWYEHESGEDELQVQFQDTPDPLPYVTDIESPNRIIHLVSEYSFGDGEIEQITGYGFLEGDQGYLCTLIFKIPNGYVTIESFPGVMEIRIGKQKPERSLFDVLLFEWGRGADE</sequence>
<organism evidence="2 3">
    <name type="scientific">Salisediminibacterium beveridgei</name>
    <dbReference type="NCBI Taxonomy" id="632773"/>
    <lineage>
        <taxon>Bacteria</taxon>
        <taxon>Bacillati</taxon>
        <taxon>Bacillota</taxon>
        <taxon>Bacilli</taxon>
        <taxon>Bacillales</taxon>
        <taxon>Bacillaceae</taxon>
        <taxon>Salisediminibacterium</taxon>
    </lineage>
</organism>
<dbReference type="AlphaFoldDB" id="A0A1D7QYG9"/>
<protein>
    <submittedName>
        <fullName evidence="2">Acetyltransferase, GNAT family</fullName>
    </submittedName>
</protein>
<dbReference type="Pfam" id="PF13302">
    <property type="entry name" value="Acetyltransf_3"/>
    <property type="match status" value="1"/>
</dbReference>
<dbReference type="KEGG" id="bbev:BBEV_2716"/>
<gene>
    <name evidence="2" type="ORF">BBEV_2716</name>
</gene>